<keyword evidence="2" id="KW-0732">Signal</keyword>
<dbReference type="Proteomes" id="UP000321083">
    <property type="component" value="Unassembled WGS sequence"/>
</dbReference>
<dbReference type="NCBIfam" id="NF040466">
    <property type="entry name" value="ydjY_domain"/>
    <property type="match status" value="1"/>
</dbReference>
<keyword evidence="4" id="KW-1185">Reference proteome</keyword>
<protein>
    <recommendedName>
        <fullName evidence="5">Lipoprotein</fullName>
    </recommendedName>
</protein>
<sequence>MIGRRPRVFRRYAAALLLFIPAQLSATAVSADERQGKTQPPAAAKSPQPTPDTADPQQPPRKPLTPLPELLQKELAGKTALNPEGTVFLDSAGRRLLLRTEVACPDCILEMALVPEGNREHETILRIRSKAFVIHTGLLALGMQPGKPATFSPEFTAPSGPVISVTAVWLDDEGRRQERPLQEWIRNNTHRYHAAAMSGPPPGLELPYKALRWDKFNKEILWYGPMSDEDRDDLLSKWDHEPYQKAIRQFHEAGRSKPMQAEFVFAGSSMFRDEETGREYYQAEGGHLICTSNFPDALLDIREQSSAADGAQNYEGWTERIPAEGTPVMLVLKAAEAAKPAAAK</sequence>
<feature type="chain" id="PRO_5022678828" description="Lipoprotein" evidence="2">
    <location>
        <begin position="32"/>
        <end position="344"/>
    </location>
</feature>
<dbReference type="InterPro" id="IPR047750">
    <property type="entry name" value="YdjY-like"/>
</dbReference>
<reference evidence="3 4" key="2">
    <citation type="submission" date="2019-08" db="EMBL/GenBank/DDBJ databases">
        <authorList>
            <person name="Henke P."/>
        </authorList>
    </citation>
    <scope>NUCLEOTIDE SEQUENCE [LARGE SCALE GENOMIC DNA]</scope>
    <source>
        <strain evidence="3">Phe10_nw2017</strain>
    </source>
</reference>
<evidence type="ECO:0000313" key="3">
    <source>
        <dbReference type="EMBL" id="TWW10281.1"/>
    </source>
</evidence>
<reference evidence="3 4" key="1">
    <citation type="submission" date="2019-08" db="EMBL/GenBank/DDBJ databases">
        <title>100 year-old enigma solved: identification of Planctomyces bekefii, the type genus and species of the phylum Planctomycetes.</title>
        <authorList>
            <person name="Svetlana D.N."/>
            <person name="Overmann J."/>
        </authorList>
    </citation>
    <scope>NUCLEOTIDE SEQUENCE [LARGE SCALE GENOMIC DNA]</scope>
    <source>
        <strain evidence="3">Phe10_nw2017</strain>
    </source>
</reference>
<proteinExistence type="predicted"/>
<evidence type="ECO:0000256" key="2">
    <source>
        <dbReference type="SAM" id="SignalP"/>
    </source>
</evidence>
<evidence type="ECO:0000256" key="1">
    <source>
        <dbReference type="SAM" id="MobiDB-lite"/>
    </source>
</evidence>
<dbReference type="AlphaFoldDB" id="A0A5C6MBR1"/>
<evidence type="ECO:0000313" key="4">
    <source>
        <dbReference type="Proteomes" id="UP000321083"/>
    </source>
</evidence>
<name>A0A5C6MBR1_9PLAN</name>
<organism evidence="3 4">
    <name type="scientific">Planctomyces bekefii</name>
    <dbReference type="NCBI Taxonomy" id="1653850"/>
    <lineage>
        <taxon>Bacteria</taxon>
        <taxon>Pseudomonadati</taxon>
        <taxon>Planctomycetota</taxon>
        <taxon>Planctomycetia</taxon>
        <taxon>Planctomycetales</taxon>
        <taxon>Planctomycetaceae</taxon>
        <taxon>Planctomyces</taxon>
    </lineage>
</organism>
<accession>A0A5C6MBR1</accession>
<evidence type="ECO:0008006" key="5">
    <source>
        <dbReference type="Google" id="ProtNLM"/>
    </source>
</evidence>
<feature type="signal peptide" evidence="2">
    <location>
        <begin position="1"/>
        <end position="31"/>
    </location>
</feature>
<dbReference type="EMBL" id="SRHE01000099">
    <property type="protein sequence ID" value="TWW10281.1"/>
    <property type="molecule type" value="Genomic_DNA"/>
</dbReference>
<comment type="caution">
    <text evidence="3">The sequence shown here is derived from an EMBL/GenBank/DDBJ whole genome shotgun (WGS) entry which is preliminary data.</text>
</comment>
<gene>
    <name evidence="3" type="ORF">E3A20_07130</name>
</gene>
<feature type="compositionally biased region" description="Pro residues" evidence="1">
    <location>
        <begin position="57"/>
        <end position="66"/>
    </location>
</feature>
<feature type="region of interest" description="Disordered" evidence="1">
    <location>
        <begin position="30"/>
        <end position="66"/>
    </location>
</feature>